<dbReference type="RefSeq" id="WP_377130548.1">
    <property type="nucleotide sequence ID" value="NZ_JBHUON010000043.1"/>
</dbReference>
<dbReference type="SUPFAM" id="SSF48208">
    <property type="entry name" value="Six-hairpin glycosidases"/>
    <property type="match status" value="1"/>
</dbReference>
<dbReference type="InterPro" id="IPR049046">
    <property type="entry name" value="Beta-AFase-like_GH127_middle"/>
</dbReference>
<comment type="caution">
    <text evidence="3">The sequence shown here is derived from an EMBL/GenBank/DDBJ whole genome shotgun (WGS) entry which is preliminary data.</text>
</comment>
<dbReference type="InterPro" id="IPR008928">
    <property type="entry name" value="6-hairpin_glycosidase_sf"/>
</dbReference>
<proteinExistence type="predicted"/>
<feature type="domain" description="Non-reducing end beta-L-arabinofuranosidase-like GH127 middle" evidence="2">
    <location>
        <begin position="421"/>
        <end position="516"/>
    </location>
</feature>
<dbReference type="PANTHER" id="PTHR43465">
    <property type="entry name" value="DUF1680 DOMAIN PROTEIN (AFU_ORTHOLOGUE AFUA_1G08910)"/>
    <property type="match status" value="1"/>
</dbReference>
<organism evidence="3 4">
    <name type="scientific">Mucilaginibacter antarcticus</name>
    <dbReference type="NCBI Taxonomy" id="1855725"/>
    <lineage>
        <taxon>Bacteria</taxon>
        <taxon>Pseudomonadati</taxon>
        <taxon>Bacteroidota</taxon>
        <taxon>Sphingobacteriia</taxon>
        <taxon>Sphingobacteriales</taxon>
        <taxon>Sphingobacteriaceae</taxon>
        <taxon>Mucilaginibacter</taxon>
    </lineage>
</organism>
<dbReference type="InterPro" id="IPR049174">
    <property type="entry name" value="Beta-AFase-like"/>
</dbReference>
<accession>A0ABW5XVD7</accession>
<dbReference type="PANTHER" id="PTHR43465:SF2">
    <property type="entry name" value="DUF1680 DOMAIN PROTEIN (AFU_ORTHOLOGUE AFUA_1G08910)"/>
    <property type="match status" value="1"/>
</dbReference>
<evidence type="ECO:0000259" key="1">
    <source>
        <dbReference type="Pfam" id="PF07944"/>
    </source>
</evidence>
<dbReference type="Proteomes" id="UP001597601">
    <property type="component" value="Unassembled WGS sequence"/>
</dbReference>
<name>A0ABW5XVD7_9SPHI</name>
<reference evidence="4" key="1">
    <citation type="journal article" date="2019" name="Int. J. Syst. Evol. Microbiol.">
        <title>The Global Catalogue of Microorganisms (GCM) 10K type strain sequencing project: providing services to taxonomists for standard genome sequencing and annotation.</title>
        <authorList>
            <consortium name="The Broad Institute Genomics Platform"/>
            <consortium name="The Broad Institute Genome Sequencing Center for Infectious Disease"/>
            <person name="Wu L."/>
            <person name="Ma J."/>
        </authorList>
    </citation>
    <scope>NUCLEOTIDE SEQUENCE [LARGE SCALE GENOMIC DNA]</scope>
    <source>
        <strain evidence="4">KCTC 52232</strain>
    </source>
</reference>
<dbReference type="InterPro" id="IPR012878">
    <property type="entry name" value="Beta-AFase-like_GH127_cat"/>
</dbReference>
<dbReference type="Gene3D" id="1.50.10.20">
    <property type="match status" value="1"/>
</dbReference>
<dbReference type="EMBL" id="JBHUON010000043">
    <property type="protein sequence ID" value="MFD2866895.1"/>
    <property type="molecule type" value="Genomic_DNA"/>
</dbReference>
<feature type="domain" description="Non-reducing end beta-L-arabinofuranosidase-like GH127 catalytic" evidence="1">
    <location>
        <begin position="79"/>
        <end position="404"/>
    </location>
</feature>
<sequence length="630" mass="70289">MNKAILLFATIGISLCFIVADSKAQKRVTPVVKDVLSPAQNISLSGYLAEKLSGDLNNRILAQDADRLIDAFKPEKRTETRLWQTEFWGKWFTSAVLAYKYQPSERLKLVLDHAVTGLLAQQSPDGYIGNYAPNHRLEEWDIWGRKYCMLGLLAYYSVTKDKKSLTGAMRVADNLMDDLKKQDGIIVTKGNYRGMAAASVLEPICLLYNQTSNKKYLDFALEIVRQWETPEGPQLISKANTNVGQRFEKPKNWYSPEQGQKAYEMMSCYEGLLELYRITGNETYKKAVIATWTNIKETEINIAGSGASTEMWFSGKPIENLPINHYQEVCVTVTWLKLSSQLLRLTGEAKYADEAEKTYYNALLGSLSNNGATWAKYTPLNGQRLPGSEQCGMGLNCCEASGPRGLFLYPLQTVMERKEGVQVNYFAEGTFKFKTLKAQVATLKQTTTYPRSGVIEMVIDMPKAENFEIFLRIPQYSKATKLAVNGQVINDVQRGSYAKISRVWKTGDKITLELDMRGHVVNTGSTAASAAIIRGPIVLARDSRFAGAAITTMMKPYADKDGYINLTEVKNTTGDNILMLYRATFVPEAYTEKGAAGAKLILCDYASAGNGKLSSSFQVWMPQLIKPAEK</sequence>
<dbReference type="Pfam" id="PF20736">
    <property type="entry name" value="Glyco_hydro127M"/>
    <property type="match status" value="1"/>
</dbReference>
<keyword evidence="4" id="KW-1185">Reference proteome</keyword>
<dbReference type="Pfam" id="PF07944">
    <property type="entry name" value="Beta-AFase-like_GH127_cat"/>
    <property type="match status" value="1"/>
</dbReference>
<protein>
    <submittedName>
        <fullName evidence="3">Beta-L-arabinofuranosidase domain-containing protein</fullName>
    </submittedName>
</protein>
<evidence type="ECO:0000313" key="4">
    <source>
        <dbReference type="Proteomes" id="UP001597601"/>
    </source>
</evidence>
<evidence type="ECO:0000259" key="2">
    <source>
        <dbReference type="Pfam" id="PF20736"/>
    </source>
</evidence>
<gene>
    <name evidence="3" type="ORF">ACFSYC_19525</name>
</gene>
<evidence type="ECO:0000313" key="3">
    <source>
        <dbReference type="EMBL" id="MFD2866895.1"/>
    </source>
</evidence>